<reference evidence="3" key="1">
    <citation type="submission" date="2023-04" db="EMBL/GenBank/DDBJ databases">
        <authorList>
            <person name="Vijverberg K."/>
            <person name="Xiong W."/>
            <person name="Schranz E."/>
        </authorList>
    </citation>
    <scope>NUCLEOTIDE SEQUENCE</scope>
</reference>
<evidence type="ECO:0000313" key="4">
    <source>
        <dbReference type="Proteomes" id="UP001177003"/>
    </source>
</evidence>
<name>A0AA35V5M6_LACSI</name>
<evidence type="ECO:0000256" key="1">
    <source>
        <dbReference type="SAM" id="Coils"/>
    </source>
</evidence>
<feature type="compositionally biased region" description="Basic and acidic residues" evidence="2">
    <location>
        <begin position="216"/>
        <end position="231"/>
    </location>
</feature>
<keyword evidence="4" id="KW-1185">Reference proteome</keyword>
<evidence type="ECO:0000256" key="2">
    <source>
        <dbReference type="SAM" id="MobiDB-lite"/>
    </source>
</evidence>
<sequence>MKEHATNAAKMNATVSESVAVCKSTTKKVDKIIFERTTFMENYRTTYNNNTASMNEALQNLGSMLKNEKINLEKIRSGLQQDHASFQTSLSSYITKLQDDLAMESKVMDALARKTEKVKLLDQKLQRSERQVKDLLSEKAVVRSCITDVTSLLSDIIETRESMISIMKQGEEGASKVEPPKVLAKPIIKKESKGKEKLIKDEPIIDDDEDEAPNGDEFKRRKARDAELNET</sequence>
<feature type="region of interest" description="Disordered" evidence="2">
    <location>
        <begin position="194"/>
        <end position="231"/>
    </location>
</feature>
<dbReference type="EMBL" id="OX465078">
    <property type="protein sequence ID" value="CAI9271301.1"/>
    <property type="molecule type" value="Genomic_DNA"/>
</dbReference>
<dbReference type="Proteomes" id="UP001177003">
    <property type="component" value="Chromosome 2"/>
</dbReference>
<feature type="coiled-coil region" evidence="1">
    <location>
        <begin position="111"/>
        <end position="138"/>
    </location>
</feature>
<protein>
    <submittedName>
        <fullName evidence="3">Uncharacterized protein</fullName>
    </submittedName>
</protein>
<organism evidence="3 4">
    <name type="scientific">Lactuca saligna</name>
    <name type="common">Willowleaf lettuce</name>
    <dbReference type="NCBI Taxonomy" id="75948"/>
    <lineage>
        <taxon>Eukaryota</taxon>
        <taxon>Viridiplantae</taxon>
        <taxon>Streptophyta</taxon>
        <taxon>Embryophyta</taxon>
        <taxon>Tracheophyta</taxon>
        <taxon>Spermatophyta</taxon>
        <taxon>Magnoliopsida</taxon>
        <taxon>eudicotyledons</taxon>
        <taxon>Gunneridae</taxon>
        <taxon>Pentapetalae</taxon>
        <taxon>asterids</taxon>
        <taxon>campanulids</taxon>
        <taxon>Asterales</taxon>
        <taxon>Asteraceae</taxon>
        <taxon>Cichorioideae</taxon>
        <taxon>Cichorieae</taxon>
        <taxon>Lactucinae</taxon>
        <taxon>Lactuca</taxon>
    </lineage>
</organism>
<feature type="compositionally biased region" description="Acidic residues" evidence="2">
    <location>
        <begin position="204"/>
        <end position="214"/>
    </location>
</feature>
<gene>
    <name evidence="3" type="ORF">LSALG_LOCUS11573</name>
</gene>
<keyword evidence="1" id="KW-0175">Coiled coil</keyword>
<evidence type="ECO:0000313" key="3">
    <source>
        <dbReference type="EMBL" id="CAI9271301.1"/>
    </source>
</evidence>
<accession>A0AA35V5M6</accession>
<feature type="compositionally biased region" description="Basic and acidic residues" evidence="2">
    <location>
        <begin position="194"/>
        <end position="203"/>
    </location>
</feature>
<proteinExistence type="predicted"/>
<dbReference type="AlphaFoldDB" id="A0AA35V5M6"/>